<dbReference type="GO" id="GO:0008483">
    <property type="term" value="F:transaminase activity"/>
    <property type="evidence" value="ECO:0007669"/>
    <property type="project" value="UniProtKB-KW"/>
</dbReference>
<protein>
    <submittedName>
        <fullName evidence="6">dTDP-4-dehydro-6-deoxyglucose aminotransferase</fullName>
    </submittedName>
</protein>
<dbReference type="PANTHER" id="PTHR30244:SF9">
    <property type="entry name" value="PROTEIN RV3402C"/>
    <property type="match status" value="1"/>
</dbReference>
<dbReference type="InterPro" id="IPR000653">
    <property type="entry name" value="DegT/StrS_aminotransferase"/>
</dbReference>
<evidence type="ECO:0000256" key="4">
    <source>
        <dbReference type="PIRSR" id="PIRSR000390-2"/>
    </source>
</evidence>
<dbReference type="InterPro" id="IPR015421">
    <property type="entry name" value="PyrdxlP-dep_Trfase_major"/>
</dbReference>
<accession>A0A2M7G0S3</accession>
<gene>
    <name evidence="6" type="ORF">COW36_17860</name>
</gene>
<dbReference type="InterPro" id="IPR015424">
    <property type="entry name" value="PyrdxlP-dep_Trfase"/>
</dbReference>
<dbReference type="SUPFAM" id="SSF53383">
    <property type="entry name" value="PLP-dependent transferases"/>
    <property type="match status" value="1"/>
</dbReference>
<feature type="active site" description="Proton acceptor" evidence="3">
    <location>
        <position position="201"/>
    </location>
</feature>
<dbReference type="PANTHER" id="PTHR30244">
    <property type="entry name" value="TRANSAMINASE"/>
    <property type="match status" value="1"/>
</dbReference>
<sequence length="406" mass="44863">MFKQSLSDLALFGGDPLFHEKRFVGRPNLAPSEEILAEIRTVLESRWLSNDGPQLKAFEAELADTLGVKHCLAVSNATLGLELLFKALDLHGEVIVPSFTFVATVHALQWLGIQPVFCDILPETHTLDPQAVERLITPQTSAILGVHLWGQACEVEALEALAKKYQLKLIFDAAHALGCQYKGRMIGGLGQAEVFSLHATKFVNSLEGGIITTQDSALAERLRLMRNFGFVDYDQVVELGINAKMNEICATVGRSSLRYAQTFIAQNRRNYQALKQATQGIPGLKLLPLPETSNFQYLVLELDPAGFGLHRDSVVELLHAENVIARRYFYPGCHRLKPYLQLYPEAGKQLPVTEAIAEKVMVLPTGMAVSSEEINTLGNFLSWIQNQAAEIQAMKTAHALPTESPF</sequence>
<evidence type="ECO:0000256" key="3">
    <source>
        <dbReference type="PIRSR" id="PIRSR000390-1"/>
    </source>
</evidence>
<organism evidence="6 7">
    <name type="scientific">bacterium (Candidatus Blackallbacteria) CG17_big_fil_post_rev_8_21_14_2_50_48_46</name>
    <dbReference type="NCBI Taxonomy" id="2014261"/>
    <lineage>
        <taxon>Bacteria</taxon>
        <taxon>Candidatus Blackallbacteria</taxon>
    </lineage>
</organism>
<evidence type="ECO:0000256" key="2">
    <source>
        <dbReference type="ARBA" id="ARBA00037999"/>
    </source>
</evidence>
<dbReference type="CDD" id="cd00616">
    <property type="entry name" value="AHBA_syn"/>
    <property type="match status" value="1"/>
</dbReference>
<dbReference type="Gene3D" id="3.40.640.10">
    <property type="entry name" value="Type I PLP-dependent aspartate aminotransferase-like (Major domain)"/>
    <property type="match status" value="1"/>
</dbReference>
<comment type="similarity">
    <text evidence="2 5">Belongs to the DegT/DnrJ/EryC1 family.</text>
</comment>
<evidence type="ECO:0000313" key="6">
    <source>
        <dbReference type="EMBL" id="PIW15282.1"/>
    </source>
</evidence>
<dbReference type="EMBL" id="PFFQ01000053">
    <property type="protein sequence ID" value="PIW15282.1"/>
    <property type="molecule type" value="Genomic_DNA"/>
</dbReference>
<dbReference type="AlphaFoldDB" id="A0A2M7G0S3"/>
<keyword evidence="6" id="KW-0808">Transferase</keyword>
<dbReference type="InterPro" id="IPR015422">
    <property type="entry name" value="PyrdxlP-dep_Trfase_small"/>
</dbReference>
<evidence type="ECO:0000313" key="7">
    <source>
        <dbReference type="Proteomes" id="UP000231019"/>
    </source>
</evidence>
<dbReference type="GO" id="GO:0030170">
    <property type="term" value="F:pyridoxal phosphate binding"/>
    <property type="evidence" value="ECO:0007669"/>
    <property type="project" value="TreeGrafter"/>
</dbReference>
<dbReference type="Pfam" id="PF01041">
    <property type="entry name" value="DegT_DnrJ_EryC1"/>
    <property type="match status" value="1"/>
</dbReference>
<dbReference type="Gene3D" id="3.90.1150.10">
    <property type="entry name" value="Aspartate Aminotransferase, domain 1"/>
    <property type="match status" value="1"/>
</dbReference>
<evidence type="ECO:0000256" key="1">
    <source>
        <dbReference type="ARBA" id="ARBA00022898"/>
    </source>
</evidence>
<comment type="caution">
    <text evidence="6">The sequence shown here is derived from an EMBL/GenBank/DDBJ whole genome shotgun (WGS) entry which is preliminary data.</text>
</comment>
<proteinExistence type="inferred from homology"/>
<keyword evidence="6" id="KW-0032">Aminotransferase</keyword>
<dbReference type="GO" id="GO:0000271">
    <property type="term" value="P:polysaccharide biosynthetic process"/>
    <property type="evidence" value="ECO:0007669"/>
    <property type="project" value="TreeGrafter"/>
</dbReference>
<keyword evidence="1 4" id="KW-0663">Pyridoxal phosphate</keyword>
<evidence type="ECO:0000256" key="5">
    <source>
        <dbReference type="RuleBase" id="RU004508"/>
    </source>
</evidence>
<feature type="modified residue" description="N6-(pyridoxal phosphate)lysine" evidence="4">
    <location>
        <position position="201"/>
    </location>
</feature>
<name>A0A2M7G0S3_9BACT</name>
<dbReference type="Proteomes" id="UP000231019">
    <property type="component" value="Unassembled WGS sequence"/>
</dbReference>
<reference evidence="6 7" key="1">
    <citation type="submission" date="2017-09" db="EMBL/GenBank/DDBJ databases">
        <title>Depth-based differentiation of microbial function through sediment-hosted aquifers and enrichment of novel symbionts in the deep terrestrial subsurface.</title>
        <authorList>
            <person name="Probst A.J."/>
            <person name="Ladd B."/>
            <person name="Jarett J.K."/>
            <person name="Geller-Mcgrath D.E."/>
            <person name="Sieber C.M."/>
            <person name="Emerson J.B."/>
            <person name="Anantharaman K."/>
            <person name="Thomas B.C."/>
            <person name="Malmstrom R."/>
            <person name="Stieglmeier M."/>
            <person name="Klingl A."/>
            <person name="Woyke T."/>
            <person name="Ryan C.M."/>
            <person name="Banfield J.F."/>
        </authorList>
    </citation>
    <scope>NUCLEOTIDE SEQUENCE [LARGE SCALE GENOMIC DNA]</scope>
    <source>
        <strain evidence="6">CG17_big_fil_post_rev_8_21_14_2_50_48_46</strain>
    </source>
</reference>
<dbReference type="PIRSF" id="PIRSF000390">
    <property type="entry name" value="PLP_StrS"/>
    <property type="match status" value="1"/>
</dbReference>